<comment type="subcellular location">
    <subcellularLocation>
        <location evidence="1">Secreted</location>
    </subcellularLocation>
</comment>
<dbReference type="PROSITE" id="PS00288">
    <property type="entry name" value="TIMP"/>
    <property type="match status" value="1"/>
</dbReference>
<dbReference type="InterPro" id="IPR030490">
    <property type="entry name" value="TIMP_CS"/>
</dbReference>
<evidence type="ECO:0000256" key="1">
    <source>
        <dbReference type="ARBA" id="ARBA00004613"/>
    </source>
</evidence>
<dbReference type="GeneTree" id="ENSGT00940000159798"/>
<proteinExistence type="predicted"/>
<dbReference type="Ensembl" id="ENSCCRT00000204225.1">
    <property type="protein sequence ID" value="ENSCCRP00000101024.1"/>
    <property type="gene ID" value="ENSCCRG00000060473.1"/>
</dbReference>
<dbReference type="Proteomes" id="UP001108240">
    <property type="component" value="Unplaced"/>
</dbReference>
<keyword evidence="3" id="KW-0964">Secreted</keyword>
<evidence type="ECO:0000256" key="10">
    <source>
        <dbReference type="SAM" id="SignalP"/>
    </source>
</evidence>
<reference evidence="12" key="2">
    <citation type="submission" date="2025-09" db="UniProtKB">
        <authorList>
            <consortium name="Ensembl"/>
        </authorList>
    </citation>
    <scope>IDENTIFICATION</scope>
</reference>
<evidence type="ECO:0000256" key="5">
    <source>
        <dbReference type="ARBA" id="ARBA00022833"/>
    </source>
</evidence>
<keyword evidence="5 8" id="KW-0862">Zinc</keyword>
<keyword evidence="13" id="KW-1185">Reference proteome</keyword>
<evidence type="ECO:0000256" key="3">
    <source>
        <dbReference type="ARBA" id="ARBA00022525"/>
    </source>
</evidence>
<dbReference type="Pfam" id="PF00965">
    <property type="entry name" value="TIMP"/>
    <property type="match status" value="1"/>
</dbReference>
<feature type="disulfide bond" evidence="9">
    <location>
        <begin position="27"/>
        <end position="121"/>
    </location>
</feature>
<dbReference type="InterPro" id="IPR001134">
    <property type="entry name" value="Netrin_domain"/>
</dbReference>
<dbReference type="GO" id="GO:0009725">
    <property type="term" value="P:response to hormone"/>
    <property type="evidence" value="ECO:0007669"/>
    <property type="project" value="TreeGrafter"/>
</dbReference>
<dbReference type="Gene3D" id="2.40.50.120">
    <property type="match status" value="1"/>
</dbReference>
<dbReference type="InterPro" id="IPR008993">
    <property type="entry name" value="TIMP-like_OB-fold"/>
</dbReference>
<accession>A0A9J7X1A2</accession>
<feature type="chain" id="PRO_5039901395" description="Metalloproteinase inhibitor 4" evidence="10">
    <location>
        <begin position="23"/>
        <end position="158"/>
    </location>
</feature>
<evidence type="ECO:0000259" key="11">
    <source>
        <dbReference type="PROSITE" id="PS50189"/>
    </source>
</evidence>
<dbReference type="SMART" id="SM00206">
    <property type="entry name" value="NTR"/>
    <property type="match status" value="1"/>
</dbReference>
<feature type="domain" description="NTR" evidence="11">
    <location>
        <begin position="25"/>
        <end position="146"/>
    </location>
</feature>
<sequence length="158" mass="17785">MSAAVTLGLLFFLSARLNKQVAESCSCFPGHPQQMFCMSDIVMRAEVTGEKIIQSDDNTPGMGKIQYEIQVIKVFKGFDRIKEIQHVYTNEMSSMCGTRLGRGQYLLSGSNTPDGIFVTLCNNLALWDRLSLIQKNNIENTYLMGCNCTVIKYVIYLF</sequence>
<name>A0A9J7X1A2_CYPCA</name>
<evidence type="ECO:0000256" key="6">
    <source>
        <dbReference type="ARBA" id="ARBA00023157"/>
    </source>
</evidence>
<dbReference type="GO" id="GO:0051045">
    <property type="term" value="P:negative regulation of membrane protein ectodomain proteolysis"/>
    <property type="evidence" value="ECO:0007669"/>
    <property type="project" value="TreeGrafter"/>
</dbReference>
<organism evidence="12 13">
    <name type="scientific">Cyprinus carpio carpio</name>
    <dbReference type="NCBI Taxonomy" id="630221"/>
    <lineage>
        <taxon>Eukaryota</taxon>
        <taxon>Metazoa</taxon>
        <taxon>Chordata</taxon>
        <taxon>Craniata</taxon>
        <taxon>Vertebrata</taxon>
        <taxon>Euteleostomi</taxon>
        <taxon>Actinopterygii</taxon>
        <taxon>Neopterygii</taxon>
        <taxon>Teleostei</taxon>
        <taxon>Ostariophysi</taxon>
        <taxon>Cypriniformes</taxon>
        <taxon>Cyprinidae</taxon>
        <taxon>Cyprininae</taxon>
        <taxon>Cyprinus</taxon>
    </lineage>
</organism>
<dbReference type="AlphaFoldDB" id="A0A9J7X1A2"/>
<reference evidence="12" key="1">
    <citation type="submission" date="2025-08" db="UniProtKB">
        <authorList>
            <consortium name="Ensembl"/>
        </authorList>
    </citation>
    <scope>IDENTIFICATION</scope>
</reference>
<dbReference type="GO" id="GO:0046872">
    <property type="term" value="F:metal ion binding"/>
    <property type="evidence" value="ECO:0007669"/>
    <property type="project" value="UniProtKB-KW"/>
</dbReference>
<keyword evidence="10" id="KW-0732">Signal</keyword>
<evidence type="ECO:0000256" key="9">
    <source>
        <dbReference type="PIRSR" id="PIRSR601820-3"/>
    </source>
</evidence>
<evidence type="ECO:0000256" key="4">
    <source>
        <dbReference type="ARBA" id="ARBA00022723"/>
    </source>
</evidence>
<dbReference type="GO" id="GO:0034097">
    <property type="term" value="P:response to cytokine"/>
    <property type="evidence" value="ECO:0007669"/>
    <property type="project" value="TreeGrafter"/>
</dbReference>
<protein>
    <recommendedName>
        <fullName evidence="2">Metalloproteinase inhibitor 4</fullName>
    </recommendedName>
    <alternativeName>
        <fullName evidence="7">Tissue inhibitor of metalloproteinases 4</fullName>
    </alternativeName>
</protein>
<feature type="binding site" evidence="8">
    <location>
        <position position="25"/>
    </location>
    <ligand>
        <name>Zn(2+)</name>
        <dbReference type="ChEBI" id="CHEBI:29105"/>
        <note>ligand shared with metalloproteinase partner</note>
    </ligand>
</feature>
<evidence type="ECO:0000313" key="12">
    <source>
        <dbReference type="Ensembl" id="ENSCCRP00000101024.1"/>
    </source>
</evidence>
<evidence type="ECO:0000256" key="2">
    <source>
        <dbReference type="ARBA" id="ARBA00013515"/>
    </source>
</evidence>
<keyword evidence="6 9" id="KW-1015">Disulfide bond</keyword>
<feature type="disulfide bond" evidence="9">
    <location>
        <begin position="25"/>
        <end position="96"/>
    </location>
</feature>
<feature type="disulfide bond" evidence="9">
    <location>
        <begin position="37"/>
        <end position="146"/>
    </location>
</feature>
<dbReference type="InterPro" id="IPR001820">
    <property type="entry name" value="TIMP"/>
</dbReference>
<dbReference type="PROSITE" id="PS50189">
    <property type="entry name" value="NTR"/>
    <property type="match status" value="1"/>
</dbReference>
<dbReference type="OMA" id="NTYLMGC"/>
<evidence type="ECO:0000256" key="8">
    <source>
        <dbReference type="PIRSR" id="PIRSR601820-1"/>
    </source>
</evidence>
<evidence type="ECO:0000313" key="13">
    <source>
        <dbReference type="Proteomes" id="UP001108240"/>
    </source>
</evidence>
<dbReference type="PANTHER" id="PTHR11844">
    <property type="entry name" value="METALLOPROTEASE INHIBITOR"/>
    <property type="match status" value="1"/>
</dbReference>
<dbReference type="GO" id="GO:0002020">
    <property type="term" value="F:protease binding"/>
    <property type="evidence" value="ECO:0007669"/>
    <property type="project" value="TreeGrafter"/>
</dbReference>
<evidence type="ECO:0000256" key="7">
    <source>
        <dbReference type="ARBA" id="ARBA00030105"/>
    </source>
</evidence>
<feature type="signal peptide" evidence="10">
    <location>
        <begin position="1"/>
        <end position="22"/>
    </location>
</feature>
<dbReference type="GO" id="GO:0031012">
    <property type="term" value="C:extracellular matrix"/>
    <property type="evidence" value="ECO:0007669"/>
    <property type="project" value="TreeGrafter"/>
</dbReference>
<dbReference type="GO" id="GO:0008191">
    <property type="term" value="F:metalloendopeptidase inhibitor activity"/>
    <property type="evidence" value="ECO:0007669"/>
    <property type="project" value="InterPro"/>
</dbReference>
<dbReference type="SUPFAM" id="SSF50242">
    <property type="entry name" value="TIMP-like"/>
    <property type="match status" value="1"/>
</dbReference>
<keyword evidence="4 8" id="KW-0479">Metal-binding</keyword>
<dbReference type="PANTHER" id="PTHR11844:SF26">
    <property type="entry name" value="METALLOPROTEINASE INHIBITOR 4"/>
    <property type="match status" value="1"/>
</dbReference>
<dbReference type="GO" id="GO:0005615">
    <property type="term" value="C:extracellular space"/>
    <property type="evidence" value="ECO:0007669"/>
    <property type="project" value="TreeGrafter"/>
</dbReference>